<feature type="signal peptide" evidence="1">
    <location>
        <begin position="1"/>
        <end position="19"/>
    </location>
</feature>
<sequence>MKRALLFIPALLACIGAQADEVPSVTPYRPSVSTPAALSAPGWLEVEAGVQRSNAEDPRRRDTVPYTLKLAFTPDWGIRVGGDAFVHQQDAAGTSERGIGDTSIVLKRRFAVNDANAFGLEAGVKLPTARAGIGSEHTDAGLNGIFSSDFAPKWHVDVNLTATHLGGTPAGESAWQKGWASAFSRNLDEHWSAQAELSGTWRGGADRTTQALVAAAYAVSPAIVIDAGVSKGLNTASGGWSVFSGITFLAAKVF</sequence>
<dbReference type="InterPro" id="IPR025737">
    <property type="entry name" value="FApF"/>
</dbReference>
<dbReference type="Proteomes" id="UP000541185">
    <property type="component" value="Unassembled WGS sequence"/>
</dbReference>
<comment type="caution">
    <text evidence="2">The sequence shown here is derived from an EMBL/GenBank/DDBJ whole genome shotgun (WGS) entry which is preliminary data.</text>
</comment>
<evidence type="ECO:0000313" key="2">
    <source>
        <dbReference type="EMBL" id="NML43123.1"/>
    </source>
</evidence>
<keyword evidence="3" id="KW-1185">Reference proteome</keyword>
<organism evidence="2 3">
    <name type="scientific">Ramlibacter agri</name>
    <dbReference type="NCBI Taxonomy" id="2728837"/>
    <lineage>
        <taxon>Bacteria</taxon>
        <taxon>Pseudomonadati</taxon>
        <taxon>Pseudomonadota</taxon>
        <taxon>Betaproteobacteria</taxon>
        <taxon>Burkholderiales</taxon>
        <taxon>Comamonadaceae</taxon>
        <taxon>Ramlibacter</taxon>
    </lineage>
</organism>
<gene>
    <name evidence="2" type="ORF">HHL11_05125</name>
</gene>
<dbReference type="RefSeq" id="WP_169417353.1">
    <property type="nucleotide sequence ID" value="NZ_JABBFX010000001.1"/>
</dbReference>
<keyword evidence="1" id="KW-0732">Signal</keyword>
<accession>A0A848H361</accession>
<feature type="chain" id="PRO_5032424864" evidence="1">
    <location>
        <begin position="20"/>
        <end position="254"/>
    </location>
</feature>
<reference evidence="2 3" key="1">
    <citation type="submission" date="2020-04" db="EMBL/GenBank/DDBJ databases">
        <title>Ramlibacter sp. G-1-2-2 isolated from soil.</title>
        <authorList>
            <person name="Dahal R.H."/>
        </authorList>
    </citation>
    <scope>NUCLEOTIDE SEQUENCE [LARGE SCALE GENOMIC DNA]</scope>
    <source>
        <strain evidence="2 3">G-1-2-2</strain>
    </source>
</reference>
<protein>
    <submittedName>
        <fullName evidence="2">Transporter</fullName>
    </submittedName>
</protein>
<evidence type="ECO:0000313" key="3">
    <source>
        <dbReference type="Proteomes" id="UP000541185"/>
    </source>
</evidence>
<evidence type="ECO:0000256" key="1">
    <source>
        <dbReference type="SAM" id="SignalP"/>
    </source>
</evidence>
<dbReference type="Pfam" id="PF13557">
    <property type="entry name" value="Phenol_MetA_deg"/>
    <property type="match status" value="1"/>
</dbReference>
<proteinExistence type="predicted"/>
<dbReference type="AlphaFoldDB" id="A0A848H361"/>
<dbReference type="EMBL" id="JABBFX010000001">
    <property type="protein sequence ID" value="NML43123.1"/>
    <property type="molecule type" value="Genomic_DNA"/>
</dbReference>
<name>A0A848H361_9BURK</name>